<evidence type="ECO:0000313" key="3">
    <source>
        <dbReference type="Proteomes" id="UP000799444"/>
    </source>
</evidence>
<evidence type="ECO:0000313" key="2">
    <source>
        <dbReference type="EMBL" id="KAF2734786.1"/>
    </source>
</evidence>
<dbReference type="Proteomes" id="UP000799444">
    <property type="component" value="Unassembled WGS sequence"/>
</dbReference>
<gene>
    <name evidence="2" type="ORF">EJ04DRAFT_228531</name>
</gene>
<evidence type="ECO:0000256" key="1">
    <source>
        <dbReference type="SAM" id="MobiDB-lite"/>
    </source>
</evidence>
<dbReference type="EMBL" id="ML996143">
    <property type="protein sequence ID" value="KAF2734786.1"/>
    <property type="molecule type" value="Genomic_DNA"/>
</dbReference>
<protein>
    <submittedName>
        <fullName evidence="2">Uncharacterized protein</fullName>
    </submittedName>
</protein>
<accession>A0A9P4R0Z1</accession>
<sequence length="174" mass="19016">MVGGSNDAGSGSQMRCNDAAEKSQRQLAWSCRGKSRLSGFTRRYFLCLPQVSTTRLVSLQHSGHQYHPSAPVILPRPPLPSFAPACMLYKAIASSSLPTSDQCTTVTTSSTSPATTHLCPRPQSRDPRAAPSPPSKTRTSIIPTPIEPSRPHRKLLPPSLKRPSQEHNLNLFQY</sequence>
<feature type="region of interest" description="Disordered" evidence="1">
    <location>
        <begin position="99"/>
        <end position="174"/>
    </location>
</feature>
<organism evidence="2 3">
    <name type="scientific">Polyplosphaeria fusca</name>
    <dbReference type="NCBI Taxonomy" id="682080"/>
    <lineage>
        <taxon>Eukaryota</taxon>
        <taxon>Fungi</taxon>
        <taxon>Dikarya</taxon>
        <taxon>Ascomycota</taxon>
        <taxon>Pezizomycotina</taxon>
        <taxon>Dothideomycetes</taxon>
        <taxon>Pleosporomycetidae</taxon>
        <taxon>Pleosporales</taxon>
        <taxon>Tetraplosphaeriaceae</taxon>
        <taxon>Polyplosphaeria</taxon>
    </lineage>
</organism>
<feature type="compositionally biased region" description="Low complexity" evidence="1">
    <location>
        <begin position="99"/>
        <end position="122"/>
    </location>
</feature>
<proteinExistence type="predicted"/>
<name>A0A9P4R0Z1_9PLEO</name>
<dbReference type="AlphaFoldDB" id="A0A9P4R0Z1"/>
<reference evidence="2" key="1">
    <citation type="journal article" date="2020" name="Stud. Mycol.">
        <title>101 Dothideomycetes genomes: a test case for predicting lifestyles and emergence of pathogens.</title>
        <authorList>
            <person name="Haridas S."/>
            <person name="Albert R."/>
            <person name="Binder M."/>
            <person name="Bloem J."/>
            <person name="Labutti K."/>
            <person name="Salamov A."/>
            <person name="Andreopoulos B."/>
            <person name="Baker S."/>
            <person name="Barry K."/>
            <person name="Bills G."/>
            <person name="Bluhm B."/>
            <person name="Cannon C."/>
            <person name="Castanera R."/>
            <person name="Culley D."/>
            <person name="Daum C."/>
            <person name="Ezra D."/>
            <person name="Gonzalez J."/>
            <person name="Henrissat B."/>
            <person name="Kuo A."/>
            <person name="Liang C."/>
            <person name="Lipzen A."/>
            <person name="Lutzoni F."/>
            <person name="Magnuson J."/>
            <person name="Mondo S."/>
            <person name="Nolan M."/>
            <person name="Ohm R."/>
            <person name="Pangilinan J."/>
            <person name="Park H.-J."/>
            <person name="Ramirez L."/>
            <person name="Alfaro M."/>
            <person name="Sun H."/>
            <person name="Tritt A."/>
            <person name="Yoshinaga Y."/>
            <person name="Zwiers L.-H."/>
            <person name="Turgeon B."/>
            <person name="Goodwin S."/>
            <person name="Spatafora J."/>
            <person name="Crous P."/>
            <person name="Grigoriev I."/>
        </authorList>
    </citation>
    <scope>NUCLEOTIDE SEQUENCE</scope>
    <source>
        <strain evidence="2">CBS 125425</strain>
    </source>
</reference>
<keyword evidence="3" id="KW-1185">Reference proteome</keyword>
<comment type="caution">
    <text evidence="2">The sequence shown here is derived from an EMBL/GenBank/DDBJ whole genome shotgun (WGS) entry which is preliminary data.</text>
</comment>